<gene>
    <name evidence="11" type="primary">prpC</name>
    <name evidence="11" type="ORF">CC99x_00798</name>
    <name evidence="12" type="ORF">CC99x_008220</name>
</gene>
<dbReference type="PANTHER" id="PTHR11739">
    <property type="entry name" value="CITRATE SYNTHASE"/>
    <property type="match status" value="1"/>
</dbReference>
<feature type="active site" evidence="9">
    <location>
        <position position="267"/>
    </location>
</feature>
<dbReference type="PANTHER" id="PTHR11739:SF25">
    <property type="entry name" value="CITRATE SYNTHASE-RELATED PROTEIN DDB_G0287281"/>
    <property type="match status" value="1"/>
</dbReference>
<sequence length="381" mass="42579">MSSNPTGSQAGLKGVVAGRTAICTVGEDGDNLHYRGYSIYDLTEKACFEEVAHLLIWGTLPNKQQLKNYQNKLKSLRGIPPALANCLEKMPGSAHPMDVLRTTCSLLGVLEPEVEGKRAEDIADRLLAIFPSALLYWYHYHQNGHKIEVNIAAETTAAHFLTLLHGPRIRQHSDLAEMMEKTLDISLILYAEHEFNASTFAARVCTGTKSDFYSAVTAAIGTLRGPLHGGANEAAMYLISQFNSVEEAQTRIKEMLEKKELIMGFGHRVYKKCDPRSDVIKAQSKILAEFSGDKTIYPVSEKIESMMWEEKKLFPNLDFYSASAYHFCGIPTFMFTPLFVMSRITGWAAHIIEQRKDNKLIRPTAEYIGPSARPLTDISVR</sequence>
<dbReference type="GO" id="GO:0006099">
    <property type="term" value="P:tricarboxylic acid cycle"/>
    <property type="evidence" value="ECO:0007669"/>
    <property type="project" value="UniProtKB-UniPathway"/>
</dbReference>
<reference evidence="12" key="2">
    <citation type="journal article" date="2016" name="Genome Announc.">
        <title>Draft Genome Sequences of Two Novel Amoeba-Resistant Intranuclear Bacteria, 'Candidatus Berkiella cookevillensis' and 'Candidatus Berkiella aquae'.</title>
        <authorList>
            <person name="Mehari Y.T."/>
            <person name="Arivett B.A."/>
            <person name="Farone A.L."/>
            <person name="Gunderson J.H."/>
            <person name="Farone M.B."/>
        </authorList>
    </citation>
    <scope>NUCLEOTIDE SEQUENCE</scope>
    <source>
        <strain evidence="12">CC99</strain>
    </source>
</reference>
<protein>
    <recommendedName>
        <fullName evidence="8">Citrate synthase</fullName>
    </recommendedName>
</protein>
<dbReference type="STRING" id="437022.CC99x_00798"/>
<dbReference type="PIRSF" id="PIRSF001369">
    <property type="entry name" value="Citrate_synth"/>
    <property type="match status" value="1"/>
</dbReference>
<dbReference type="GO" id="GO:0005737">
    <property type="term" value="C:cytoplasm"/>
    <property type="evidence" value="ECO:0007669"/>
    <property type="project" value="InterPro"/>
</dbReference>
<evidence type="ECO:0000313" key="11">
    <source>
        <dbReference type="EMBL" id="KRG19276.1"/>
    </source>
</evidence>
<proteinExistence type="inferred from homology"/>
<dbReference type="InterPro" id="IPR019810">
    <property type="entry name" value="Citrate_synthase_AS"/>
</dbReference>
<evidence type="ECO:0000256" key="6">
    <source>
        <dbReference type="ARBA" id="ARBA00049052"/>
    </source>
</evidence>
<dbReference type="GO" id="GO:0050440">
    <property type="term" value="F:2-methylcitrate synthase activity"/>
    <property type="evidence" value="ECO:0007669"/>
    <property type="project" value="UniProtKB-EC"/>
</dbReference>
<dbReference type="GO" id="GO:0036440">
    <property type="term" value="F:citrate synthase activity"/>
    <property type="evidence" value="ECO:0007669"/>
    <property type="project" value="UniProtKB-EC"/>
</dbReference>
<reference evidence="11" key="1">
    <citation type="submission" date="2015-09" db="EMBL/GenBank/DDBJ databases">
        <title>Draft Genome Sequences of Two Novel Amoeba-resistant Intranuclear Bacteria, Candidatus Berkiella cookevillensis and Candidatus Berkiella aquae.</title>
        <authorList>
            <person name="Mehari Y.T."/>
            <person name="Arivett B.A."/>
            <person name="Farone A.L."/>
            <person name="Gunderson J.H."/>
            <person name="Farone M.B."/>
        </authorList>
    </citation>
    <scope>NUCLEOTIDE SEQUENCE [LARGE SCALE GENOMIC DNA]</scope>
    <source>
        <strain evidence="11">CC99</strain>
    </source>
</reference>
<evidence type="ECO:0000256" key="3">
    <source>
        <dbReference type="ARBA" id="ARBA00010566"/>
    </source>
</evidence>
<evidence type="ECO:0000256" key="8">
    <source>
        <dbReference type="PIRNR" id="PIRNR001369"/>
    </source>
</evidence>
<dbReference type="InterPro" id="IPR016143">
    <property type="entry name" value="Citrate_synth-like_sm_a-sub"/>
</dbReference>
<dbReference type="Pfam" id="PF00285">
    <property type="entry name" value="Citrate_synt"/>
    <property type="match status" value="1"/>
</dbReference>
<dbReference type="InterPro" id="IPR016142">
    <property type="entry name" value="Citrate_synth-like_lrg_a-sub"/>
</dbReference>
<reference evidence="12" key="3">
    <citation type="submission" date="2021-06" db="EMBL/GenBank/DDBJ databases">
        <title>Genomic Description and Analysis of Intracellular Bacteria, Candidatus Berkiella cookevillensis and Candidatus Berkiella aquae.</title>
        <authorList>
            <person name="Kidane D.T."/>
            <person name="Mehari Y.T."/>
            <person name="Rice F.C."/>
            <person name="Arivett B.A."/>
            <person name="Farone A.L."/>
            <person name="Berk S.G."/>
            <person name="Farone M.B."/>
        </authorList>
    </citation>
    <scope>NUCLEOTIDE SEQUENCE</scope>
    <source>
        <strain evidence="12">CC99</strain>
    </source>
</reference>
<keyword evidence="11" id="KW-0012">Acyltransferase</keyword>
<evidence type="ECO:0000256" key="7">
    <source>
        <dbReference type="ARBA" id="ARBA00049288"/>
    </source>
</evidence>
<dbReference type="GO" id="GO:0019679">
    <property type="term" value="P:propionate metabolic process, methylcitrate cycle"/>
    <property type="evidence" value="ECO:0007669"/>
    <property type="project" value="TreeGrafter"/>
</dbReference>
<dbReference type="InterPro" id="IPR024176">
    <property type="entry name" value="Citrate_synthase_bac-typ"/>
</dbReference>
<keyword evidence="13" id="KW-1185">Reference proteome</keyword>
<dbReference type="EMBL" id="LKHV01000003">
    <property type="protein sequence ID" value="KRG19276.1"/>
    <property type="molecule type" value="Genomic_DNA"/>
</dbReference>
<name>A0A0Q9YFF6_9GAMM</name>
<dbReference type="SUPFAM" id="SSF48256">
    <property type="entry name" value="Citrate synthase"/>
    <property type="match status" value="1"/>
</dbReference>
<dbReference type="UniPathway" id="UPA00223">
    <property type="reaction ID" value="UER00717"/>
</dbReference>
<comment type="catalytic activity">
    <reaction evidence="7">
        <text>oxaloacetate + acetyl-CoA + H2O = citrate + CoA + H(+)</text>
        <dbReference type="Rhea" id="RHEA:16845"/>
        <dbReference type="ChEBI" id="CHEBI:15377"/>
        <dbReference type="ChEBI" id="CHEBI:15378"/>
        <dbReference type="ChEBI" id="CHEBI:16452"/>
        <dbReference type="ChEBI" id="CHEBI:16947"/>
        <dbReference type="ChEBI" id="CHEBI:57287"/>
        <dbReference type="ChEBI" id="CHEBI:57288"/>
        <dbReference type="EC" id="2.3.3.16"/>
    </reaction>
</comment>
<dbReference type="GO" id="GO:0005975">
    <property type="term" value="P:carbohydrate metabolic process"/>
    <property type="evidence" value="ECO:0007669"/>
    <property type="project" value="TreeGrafter"/>
</dbReference>
<comment type="pathway">
    <text evidence="2">Organic acid metabolism; propanoate degradation.</text>
</comment>
<dbReference type="Gene3D" id="1.10.580.10">
    <property type="entry name" value="Citrate Synthase, domain 1"/>
    <property type="match status" value="1"/>
</dbReference>
<evidence type="ECO:0000256" key="5">
    <source>
        <dbReference type="ARBA" id="ARBA00022679"/>
    </source>
</evidence>
<evidence type="ECO:0000256" key="9">
    <source>
        <dbReference type="PIRSR" id="PIRSR001369-1"/>
    </source>
</evidence>
<evidence type="ECO:0000256" key="2">
    <source>
        <dbReference type="ARBA" id="ARBA00005026"/>
    </source>
</evidence>
<dbReference type="PATRIC" id="fig|1590042.3.peg.820"/>
<dbReference type="PROSITE" id="PS00480">
    <property type="entry name" value="CITRATE_SYNTHASE"/>
    <property type="match status" value="1"/>
</dbReference>
<dbReference type="EMBL" id="LKHV02000001">
    <property type="protein sequence ID" value="MCS5708890.1"/>
    <property type="molecule type" value="Genomic_DNA"/>
</dbReference>
<comment type="caution">
    <text evidence="11">The sequence shown here is derived from an EMBL/GenBank/DDBJ whole genome shotgun (WGS) entry which is preliminary data.</text>
</comment>
<evidence type="ECO:0000313" key="12">
    <source>
        <dbReference type="EMBL" id="MCS5708890.1"/>
    </source>
</evidence>
<keyword evidence="5 8" id="KW-0808">Transferase</keyword>
<evidence type="ECO:0000313" key="13">
    <source>
        <dbReference type="Proteomes" id="UP000051494"/>
    </source>
</evidence>
<evidence type="ECO:0000256" key="1">
    <source>
        <dbReference type="ARBA" id="ARBA00004751"/>
    </source>
</evidence>
<dbReference type="Proteomes" id="UP000051494">
    <property type="component" value="Unassembled WGS sequence"/>
</dbReference>
<dbReference type="InterPro" id="IPR002020">
    <property type="entry name" value="Citrate_synthase"/>
</dbReference>
<dbReference type="PRINTS" id="PR00143">
    <property type="entry name" value="CITRTSNTHASE"/>
</dbReference>
<dbReference type="NCBIfam" id="TIGR01800">
    <property type="entry name" value="cit_synth_II"/>
    <property type="match status" value="1"/>
</dbReference>
<dbReference type="InterPro" id="IPR011278">
    <property type="entry name" value="2-MeCitrate/Citrate_synth_II"/>
</dbReference>
<comment type="catalytic activity">
    <reaction evidence="6">
        <text>propanoyl-CoA + oxaloacetate + H2O = (2S,3S)-2-methylcitrate + CoA + H(+)</text>
        <dbReference type="Rhea" id="RHEA:23780"/>
        <dbReference type="ChEBI" id="CHEBI:15377"/>
        <dbReference type="ChEBI" id="CHEBI:15378"/>
        <dbReference type="ChEBI" id="CHEBI:16452"/>
        <dbReference type="ChEBI" id="CHEBI:57287"/>
        <dbReference type="ChEBI" id="CHEBI:57392"/>
        <dbReference type="ChEBI" id="CHEBI:58853"/>
        <dbReference type="EC" id="2.3.3.5"/>
    </reaction>
</comment>
<dbReference type="Gene3D" id="1.10.230.10">
    <property type="entry name" value="Cytochrome P450-Terp, domain 2"/>
    <property type="match status" value="1"/>
</dbReference>
<dbReference type="InterPro" id="IPR036969">
    <property type="entry name" value="Citrate_synthase_sf"/>
</dbReference>
<comment type="similarity">
    <text evidence="3 8 10">Belongs to the citrate synthase family.</text>
</comment>
<feature type="active site" evidence="9">
    <location>
        <position position="318"/>
    </location>
</feature>
<organism evidence="11">
    <name type="scientific">Candidatus Berkiella cookevillensis</name>
    <dbReference type="NCBI Taxonomy" id="437022"/>
    <lineage>
        <taxon>Bacteria</taxon>
        <taxon>Pseudomonadati</taxon>
        <taxon>Pseudomonadota</taxon>
        <taxon>Gammaproteobacteria</taxon>
        <taxon>Candidatus Berkiellales</taxon>
        <taxon>Candidatus Berkiellaceae</taxon>
        <taxon>Candidatus Berkiella</taxon>
    </lineage>
</organism>
<dbReference type="RefSeq" id="WP_057623925.1">
    <property type="nucleotide sequence ID" value="NZ_LKHV02000001.1"/>
</dbReference>
<keyword evidence="4" id="KW-0816">Tricarboxylic acid cycle</keyword>
<evidence type="ECO:0000256" key="4">
    <source>
        <dbReference type="ARBA" id="ARBA00022532"/>
    </source>
</evidence>
<dbReference type="OrthoDB" id="9800864at2"/>
<dbReference type="FunFam" id="1.10.230.10:FF:000003">
    <property type="entry name" value="Citrate synthase"/>
    <property type="match status" value="1"/>
</dbReference>
<dbReference type="NCBIfam" id="NF009006">
    <property type="entry name" value="PRK12351.1"/>
    <property type="match status" value="1"/>
</dbReference>
<dbReference type="AlphaFoldDB" id="A0A0Q9YFF6"/>
<comment type="pathway">
    <text evidence="1">Carbohydrate metabolism; tricarboxylic acid cycle; isocitrate from oxaloacetate: step 1/2.</text>
</comment>
<accession>A0A0Q9YFF6</accession>
<evidence type="ECO:0000256" key="10">
    <source>
        <dbReference type="RuleBase" id="RU003406"/>
    </source>
</evidence>